<protein>
    <recommendedName>
        <fullName evidence="3">cellulase</fullName>
        <ecNumber evidence="3">3.2.1.4</ecNumber>
    </recommendedName>
</protein>
<dbReference type="PANTHER" id="PTHR34142">
    <property type="entry name" value="ENDO-BETA-1,4-GLUCANASE A"/>
    <property type="match status" value="1"/>
</dbReference>
<reference evidence="9 10" key="1">
    <citation type="submission" date="2018-05" db="EMBL/GenBank/DDBJ databases">
        <title>Genome sequencing and assembly of the regulated plant pathogen Lachnellula willkommii and related sister species for the development of diagnostic species identification markers.</title>
        <authorList>
            <person name="Giroux E."/>
            <person name="Bilodeau G."/>
        </authorList>
    </citation>
    <scope>NUCLEOTIDE SEQUENCE [LARGE SCALE GENOMIC DNA]</scope>
    <source>
        <strain evidence="9 10">CBS 185.66</strain>
    </source>
</reference>
<dbReference type="Gene3D" id="3.20.20.80">
    <property type="entry name" value="Glycosidases"/>
    <property type="match status" value="1"/>
</dbReference>
<dbReference type="Proteomes" id="UP000431533">
    <property type="component" value="Unassembled WGS sequence"/>
</dbReference>
<evidence type="ECO:0000313" key="9">
    <source>
        <dbReference type="EMBL" id="TVY22115.1"/>
    </source>
</evidence>
<dbReference type="EC" id="3.2.1.4" evidence="3"/>
<comment type="catalytic activity">
    <reaction evidence="1">
        <text>Endohydrolysis of (1-&gt;4)-beta-D-glucosidic linkages in cellulose, lichenin and cereal beta-D-glucans.</text>
        <dbReference type="EC" id="3.2.1.4"/>
    </reaction>
</comment>
<keyword evidence="5 6" id="KW-0326">Glycosidase</keyword>
<evidence type="ECO:0000313" key="10">
    <source>
        <dbReference type="Proteomes" id="UP000431533"/>
    </source>
</evidence>
<evidence type="ECO:0000256" key="5">
    <source>
        <dbReference type="ARBA" id="ARBA00023295"/>
    </source>
</evidence>
<proteinExistence type="inferred from homology"/>
<sequence length="347" mass="36999">MRFSSLLLGAVALAFSGAFAAPAANTDPASNERNVSTNKKRSNFWFAGVNESGAEFGSTNLPGTKGTDYTWPLTSSVDTLMAKGFNIFRIPFLMERLVPGSLTSSVNAAYLADMQALVSHITSKGGYAAICAQNFGRYYSSIITDTAGFTAFWHTVASEFASDAHVIFDTNNEYHDMDNTLVGALNQAAINGIRAAGATAQTIFVEGNSYTGAWTWVSSGTSTAMAALTDPNDNIIYEMHQYLDSDGSGTSSTCVSTSIGVERLQAATAWCKSAGKNCILGETAAGSNSQCISALSNMLAYMETNNDVWRGWLLWGGGPWWGDYIFSVEPPSGTQYTGVVPSITQYI</sequence>
<keyword evidence="7" id="KW-0732">Signal</keyword>
<dbReference type="InterPro" id="IPR017853">
    <property type="entry name" value="GH"/>
</dbReference>
<accession>A0A8H8QTV9</accession>
<feature type="chain" id="PRO_5034906229" description="cellulase" evidence="7">
    <location>
        <begin position="21"/>
        <end position="347"/>
    </location>
</feature>
<dbReference type="PANTHER" id="PTHR34142:SF1">
    <property type="entry name" value="GLYCOSIDE HYDROLASE FAMILY 5 DOMAIN-CONTAINING PROTEIN"/>
    <property type="match status" value="1"/>
</dbReference>
<comment type="similarity">
    <text evidence="2 6">Belongs to the glycosyl hydrolase 5 (cellulase A) family.</text>
</comment>
<evidence type="ECO:0000259" key="8">
    <source>
        <dbReference type="Pfam" id="PF00150"/>
    </source>
</evidence>
<gene>
    <name evidence="9" type="primary">eglB_2</name>
    <name evidence="9" type="ORF">LHYA1_G009227</name>
</gene>
<name>A0A8H8QTV9_9HELO</name>
<dbReference type="AlphaFoldDB" id="A0A8H8QTV9"/>
<dbReference type="EMBL" id="QGMH01000361">
    <property type="protein sequence ID" value="TVY22115.1"/>
    <property type="molecule type" value="Genomic_DNA"/>
</dbReference>
<dbReference type="OrthoDB" id="5823761at2759"/>
<dbReference type="GO" id="GO:0009251">
    <property type="term" value="P:glucan catabolic process"/>
    <property type="evidence" value="ECO:0007669"/>
    <property type="project" value="TreeGrafter"/>
</dbReference>
<dbReference type="GO" id="GO:0008810">
    <property type="term" value="F:cellulase activity"/>
    <property type="evidence" value="ECO:0007669"/>
    <property type="project" value="UniProtKB-EC"/>
</dbReference>
<dbReference type="RefSeq" id="XP_031000903.1">
    <property type="nucleotide sequence ID" value="XM_031154131.1"/>
</dbReference>
<keyword evidence="4 6" id="KW-0378">Hydrolase</keyword>
<evidence type="ECO:0000256" key="4">
    <source>
        <dbReference type="ARBA" id="ARBA00022801"/>
    </source>
</evidence>
<comment type="caution">
    <text evidence="9">The sequence shown here is derived from an EMBL/GenBank/DDBJ whole genome shotgun (WGS) entry which is preliminary data.</text>
</comment>
<dbReference type="GeneID" id="41989425"/>
<dbReference type="InterPro" id="IPR001547">
    <property type="entry name" value="Glyco_hydro_5"/>
</dbReference>
<evidence type="ECO:0000256" key="2">
    <source>
        <dbReference type="ARBA" id="ARBA00005641"/>
    </source>
</evidence>
<dbReference type="SUPFAM" id="SSF51445">
    <property type="entry name" value="(Trans)glycosidases"/>
    <property type="match status" value="1"/>
</dbReference>
<evidence type="ECO:0000256" key="3">
    <source>
        <dbReference type="ARBA" id="ARBA00012601"/>
    </source>
</evidence>
<feature type="domain" description="Glycoside hydrolase family 5" evidence="8">
    <location>
        <begin position="49"/>
        <end position="316"/>
    </location>
</feature>
<evidence type="ECO:0000256" key="7">
    <source>
        <dbReference type="SAM" id="SignalP"/>
    </source>
</evidence>
<evidence type="ECO:0000256" key="1">
    <source>
        <dbReference type="ARBA" id="ARBA00000966"/>
    </source>
</evidence>
<evidence type="ECO:0000256" key="6">
    <source>
        <dbReference type="RuleBase" id="RU361153"/>
    </source>
</evidence>
<organism evidence="9 10">
    <name type="scientific">Lachnellula hyalina</name>
    <dbReference type="NCBI Taxonomy" id="1316788"/>
    <lineage>
        <taxon>Eukaryota</taxon>
        <taxon>Fungi</taxon>
        <taxon>Dikarya</taxon>
        <taxon>Ascomycota</taxon>
        <taxon>Pezizomycotina</taxon>
        <taxon>Leotiomycetes</taxon>
        <taxon>Helotiales</taxon>
        <taxon>Lachnaceae</taxon>
        <taxon>Lachnellula</taxon>
    </lineage>
</organism>
<keyword evidence="10" id="KW-1185">Reference proteome</keyword>
<feature type="signal peptide" evidence="7">
    <location>
        <begin position="1"/>
        <end position="20"/>
    </location>
</feature>
<dbReference type="Pfam" id="PF00150">
    <property type="entry name" value="Cellulase"/>
    <property type="match status" value="1"/>
</dbReference>